<dbReference type="PANTHER" id="PTHR43575:SF1">
    <property type="entry name" value="PROTEIN ABCI7, CHLOROPLASTIC"/>
    <property type="match status" value="1"/>
</dbReference>
<proteinExistence type="inferred from homology"/>
<comment type="similarity">
    <text evidence="1">Belongs to the iron-sulfur cluster assembly SufBD family.</text>
</comment>
<dbReference type="EMBL" id="CP003345">
    <property type="protein sequence ID" value="AFM05082.1"/>
    <property type="molecule type" value="Genomic_DNA"/>
</dbReference>
<sequence>MTTTLDDIKSTFLAPFEELAEQVSENINTDKLTLAKKTALEAIEEKEFPTTRNEEWKFTDIKSVISNNFELQSKEGSENSTLDLNELDYYLNSNKELDSHILVFINGYFSEKHSSIKALNDKISIKTLSNIEANSSIFDKFESDSVSIFSDINTAFAPDGYVIELADNQELELPVFVYFVNDASQKNTLSQVRNYISVGENSRCTVVENYITKGENPNLVNIVTSINVEKYANVKHLKIQADAKSQFQVGSTHAKQADNSSFTNTTISLAGKLIRNDLRIISGEHCESYMNGLYLLNEKTHVDNHTVIDHQRPNSYSNEMYKGVLDGKSRAVFNGKIFVRQAAQKTNAFQSNKNVLLSDDSILNTKPQLEIWADDVKCSHGATTGKLDEEALFYLQARGIPKQKAKSLLLQAFAEEVLDSIEIDVLREFLTNEIENRLSVQ</sequence>
<name>I4AM97_BERLS</name>
<dbReference type="InterPro" id="IPR000825">
    <property type="entry name" value="SUF_FeS_clus_asmbl_SufBD_core"/>
</dbReference>
<feature type="domain" description="SUF system FeS cluster assembly SufBD N-terminal" evidence="3">
    <location>
        <begin position="11"/>
        <end position="175"/>
    </location>
</feature>
<dbReference type="InterPro" id="IPR011542">
    <property type="entry name" value="SUF_FeS_clus_asmbl_SufD"/>
</dbReference>
<dbReference type="GO" id="GO:0016226">
    <property type="term" value="P:iron-sulfur cluster assembly"/>
    <property type="evidence" value="ECO:0007669"/>
    <property type="project" value="InterPro"/>
</dbReference>
<evidence type="ECO:0000259" key="2">
    <source>
        <dbReference type="Pfam" id="PF01458"/>
    </source>
</evidence>
<dbReference type="PATRIC" id="fig|880071.3.peg.2714"/>
<dbReference type="STRING" id="880071.Fleli_2727"/>
<dbReference type="Pfam" id="PF01458">
    <property type="entry name" value="SUFBD_core"/>
    <property type="match status" value="1"/>
</dbReference>
<dbReference type="Proteomes" id="UP000006054">
    <property type="component" value="Chromosome"/>
</dbReference>
<feature type="domain" description="SUF system FeS cluster assembly SufBD core" evidence="2">
    <location>
        <begin position="185"/>
        <end position="413"/>
    </location>
</feature>
<gene>
    <name evidence="4" type="ordered locus">Fleli_2727</name>
</gene>
<evidence type="ECO:0000313" key="5">
    <source>
        <dbReference type="Proteomes" id="UP000006054"/>
    </source>
</evidence>
<keyword evidence="5" id="KW-1185">Reference proteome</keyword>
<dbReference type="HOGENOM" id="CLU_026231_5_2_10"/>
<evidence type="ECO:0000313" key="4">
    <source>
        <dbReference type="EMBL" id="AFM05082.1"/>
    </source>
</evidence>
<evidence type="ECO:0000259" key="3">
    <source>
        <dbReference type="Pfam" id="PF19295"/>
    </source>
</evidence>
<dbReference type="InterPro" id="IPR055346">
    <property type="entry name" value="Fe-S_cluster_assembly_SufBD"/>
</dbReference>
<dbReference type="SUPFAM" id="SSF101960">
    <property type="entry name" value="Stabilizer of iron transporter SufD"/>
    <property type="match status" value="1"/>
</dbReference>
<accession>I4AM97</accession>
<dbReference type="KEGG" id="fli:Fleli_2727"/>
<reference evidence="5" key="1">
    <citation type="submission" date="2012-06" db="EMBL/GenBank/DDBJ databases">
        <title>The complete genome of Flexibacter litoralis DSM 6794.</title>
        <authorList>
            <person name="Lucas S."/>
            <person name="Copeland A."/>
            <person name="Lapidus A."/>
            <person name="Glavina del Rio T."/>
            <person name="Dalin E."/>
            <person name="Tice H."/>
            <person name="Bruce D."/>
            <person name="Goodwin L."/>
            <person name="Pitluck S."/>
            <person name="Peters L."/>
            <person name="Ovchinnikova G."/>
            <person name="Lu M."/>
            <person name="Kyrpides N."/>
            <person name="Mavromatis K."/>
            <person name="Ivanova N."/>
            <person name="Brettin T."/>
            <person name="Detter J.C."/>
            <person name="Han C."/>
            <person name="Larimer F."/>
            <person name="Land M."/>
            <person name="Hauser L."/>
            <person name="Markowitz V."/>
            <person name="Cheng J.-F."/>
            <person name="Hugenholtz P."/>
            <person name="Woyke T."/>
            <person name="Wu D."/>
            <person name="Spring S."/>
            <person name="Lang E."/>
            <person name="Kopitz M."/>
            <person name="Brambilla E."/>
            <person name="Klenk H.-P."/>
            <person name="Eisen J.A."/>
        </authorList>
    </citation>
    <scope>NUCLEOTIDE SEQUENCE [LARGE SCALE GENOMIC DNA]</scope>
    <source>
        <strain evidence="5">ATCC 23117 / DSM 6794 / NBRC 15988 / NCIMB 1366 / Sio-4</strain>
    </source>
</reference>
<dbReference type="Pfam" id="PF19295">
    <property type="entry name" value="SufBD_N"/>
    <property type="match status" value="1"/>
</dbReference>
<dbReference type="AlphaFoldDB" id="I4AM97"/>
<dbReference type="eggNOG" id="COG0719">
    <property type="taxonomic scope" value="Bacteria"/>
</dbReference>
<organism evidence="4 5">
    <name type="scientific">Bernardetia litoralis (strain ATCC 23117 / DSM 6794 / NBRC 15988 / NCIMB 1366 / Fx l1 / Sio-4)</name>
    <name type="common">Flexibacter litoralis</name>
    <dbReference type="NCBI Taxonomy" id="880071"/>
    <lineage>
        <taxon>Bacteria</taxon>
        <taxon>Pseudomonadati</taxon>
        <taxon>Bacteroidota</taxon>
        <taxon>Cytophagia</taxon>
        <taxon>Cytophagales</taxon>
        <taxon>Bernardetiaceae</taxon>
        <taxon>Bernardetia</taxon>
    </lineage>
</organism>
<dbReference type="InterPro" id="IPR045595">
    <property type="entry name" value="SufBD_N"/>
</dbReference>
<dbReference type="InterPro" id="IPR037284">
    <property type="entry name" value="SUF_FeS_clus_asmbl_SufBD_sf"/>
</dbReference>
<dbReference type="PANTHER" id="PTHR43575">
    <property type="entry name" value="PROTEIN ABCI7, CHLOROPLASTIC"/>
    <property type="match status" value="1"/>
</dbReference>
<evidence type="ECO:0000256" key="1">
    <source>
        <dbReference type="ARBA" id="ARBA00043967"/>
    </source>
</evidence>
<dbReference type="OrthoDB" id="9768262at2"/>
<dbReference type="NCBIfam" id="TIGR01981">
    <property type="entry name" value="sufD"/>
    <property type="match status" value="1"/>
</dbReference>
<protein>
    <submittedName>
        <fullName evidence="4">Iron-regulated ABC transporter permease protein SufD</fullName>
    </submittedName>
</protein>
<dbReference type="RefSeq" id="WP_014798519.1">
    <property type="nucleotide sequence ID" value="NC_018018.1"/>
</dbReference>